<dbReference type="GO" id="GO:0032580">
    <property type="term" value="C:Golgi cisterna membrane"/>
    <property type="evidence" value="ECO:0007669"/>
    <property type="project" value="UniProtKB-SubCell"/>
</dbReference>
<dbReference type="Pfam" id="PF00852">
    <property type="entry name" value="Glyco_transf_10"/>
    <property type="match status" value="1"/>
</dbReference>
<evidence type="ECO:0000256" key="3">
    <source>
        <dbReference type="RuleBase" id="RU003832"/>
    </source>
</evidence>
<feature type="transmembrane region" description="Helical" evidence="3">
    <location>
        <begin position="45"/>
        <end position="65"/>
    </location>
</feature>
<dbReference type="Proteomes" id="UP000694523">
    <property type="component" value="Unplaced"/>
</dbReference>
<keyword evidence="3" id="KW-0808">Transferase</keyword>
<evidence type="ECO:0000259" key="4">
    <source>
        <dbReference type="Pfam" id="PF00852"/>
    </source>
</evidence>
<dbReference type="Pfam" id="PF17039">
    <property type="entry name" value="Glyco_tran_10_N"/>
    <property type="match status" value="1"/>
</dbReference>
<dbReference type="EC" id="2.4.1.-" evidence="3"/>
<keyword evidence="2 3" id="KW-0333">Golgi apparatus</keyword>
<dbReference type="PANTHER" id="PTHR48438">
    <property type="entry name" value="ALPHA-(1,3)-FUCOSYLTRANSFERASE C-RELATED"/>
    <property type="match status" value="1"/>
</dbReference>
<dbReference type="AlphaFoldDB" id="A0A8C6WIU4"/>
<dbReference type="GO" id="GO:0008417">
    <property type="term" value="F:fucosyltransferase activity"/>
    <property type="evidence" value="ECO:0007669"/>
    <property type="project" value="InterPro"/>
</dbReference>
<keyword evidence="3" id="KW-0328">Glycosyltransferase</keyword>
<evidence type="ECO:0000256" key="2">
    <source>
        <dbReference type="ARBA" id="ARBA00023034"/>
    </source>
</evidence>
<dbReference type="SUPFAM" id="SSF53756">
    <property type="entry name" value="UDP-Glycosyltransferase/glycogen phosphorylase"/>
    <property type="match status" value="2"/>
</dbReference>
<dbReference type="InterPro" id="IPR031481">
    <property type="entry name" value="Glyco_tran_10_N"/>
</dbReference>
<evidence type="ECO:0000313" key="6">
    <source>
        <dbReference type="Ensembl" id="ENSNMLP00000010490.1"/>
    </source>
</evidence>
<feature type="domain" description="Fucosyltransferase N-terminal" evidence="5">
    <location>
        <begin position="82"/>
        <end position="190"/>
    </location>
</feature>
<feature type="domain" description="Fucosyltransferase C-terminal" evidence="4">
    <location>
        <begin position="228"/>
        <end position="283"/>
    </location>
</feature>
<keyword evidence="3" id="KW-0812">Transmembrane</keyword>
<keyword evidence="3" id="KW-1133">Transmembrane helix</keyword>
<proteinExistence type="inferred from homology"/>
<dbReference type="InterPro" id="IPR055270">
    <property type="entry name" value="Glyco_tran_10_C"/>
</dbReference>
<sequence length="286" mass="34160">MVYAQPFSKRQEEIKNSLDIRKQHHILNCLKTEVCVTSRKNKRHLLFFIPYTIYLCLLCCWIYHWNRSETWTKTGTSDNTRLSILLWHWPYGKAYPLNGNVCLDLFKIPGCEVLDRRSEFSKVDVVVFHQRELATKKEKLPLNLERPHRQRWVWLSLEAPENNGNLQPFANLFNLTMSYRRDADITVPYGELQPHGDENSMPLEAVEERISERSSSHSAGADPCGLQVTYMQELAADKERYEDFFRWRQEWRVKLYVDWRERLCKICTQSLPQRKVYSDLHKWYNV</sequence>
<protein>
    <recommendedName>
        <fullName evidence="3">Fucosyltransferase</fullName>
        <ecNumber evidence="3">2.4.1.-</ecNumber>
    </recommendedName>
</protein>
<reference evidence="6" key="2">
    <citation type="submission" date="2025-09" db="UniProtKB">
        <authorList>
            <consortium name="Ensembl"/>
        </authorList>
    </citation>
    <scope>IDENTIFICATION</scope>
</reference>
<evidence type="ECO:0000313" key="7">
    <source>
        <dbReference type="Proteomes" id="UP000694523"/>
    </source>
</evidence>
<evidence type="ECO:0000259" key="5">
    <source>
        <dbReference type="Pfam" id="PF17039"/>
    </source>
</evidence>
<accession>A0A8C6WIU4</accession>
<name>A0A8C6WIU4_9GOBI</name>
<comment type="similarity">
    <text evidence="3">Belongs to the glycosyltransferase 10 family.</text>
</comment>
<dbReference type="GO" id="GO:0000139">
    <property type="term" value="C:Golgi membrane"/>
    <property type="evidence" value="ECO:0007669"/>
    <property type="project" value="UniProtKB-SubCell"/>
</dbReference>
<keyword evidence="7" id="KW-1185">Reference proteome</keyword>
<dbReference type="Ensembl" id="ENSNMLT00000011868.1">
    <property type="protein sequence ID" value="ENSNMLP00000010490.1"/>
    <property type="gene ID" value="ENSNMLG00000007196.1"/>
</dbReference>
<dbReference type="InterPro" id="IPR001503">
    <property type="entry name" value="Glyco_trans_10"/>
</dbReference>
<dbReference type="PANTHER" id="PTHR48438:SF1">
    <property type="entry name" value="ALPHA-(1,3)-FUCOSYLTRANSFERASE C-RELATED"/>
    <property type="match status" value="1"/>
</dbReference>
<comment type="subcellular location">
    <subcellularLocation>
        <location evidence="1">Golgi apparatus membrane</location>
        <topology evidence="1">Single-pass type II membrane protein</topology>
    </subcellularLocation>
    <subcellularLocation>
        <location evidence="3">Golgi apparatus</location>
        <location evidence="3">Golgi stack membrane</location>
        <topology evidence="3">Single-pass type II membrane protein</topology>
    </subcellularLocation>
</comment>
<reference evidence="6" key="1">
    <citation type="submission" date="2025-08" db="UniProtKB">
        <authorList>
            <consortium name="Ensembl"/>
        </authorList>
    </citation>
    <scope>IDENTIFICATION</scope>
</reference>
<keyword evidence="3" id="KW-0472">Membrane</keyword>
<evidence type="ECO:0000256" key="1">
    <source>
        <dbReference type="ARBA" id="ARBA00004323"/>
    </source>
</evidence>
<organism evidence="6 7">
    <name type="scientific">Neogobius melanostomus</name>
    <name type="common">round goby</name>
    <dbReference type="NCBI Taxonomy" id="47308"/>
    <lineage>
        <taxon>Eukaryota</taxon>
        <taxon>Metazoa</taxon>
        <taxon>Chordata</taxon>
        <taxon>Craniata</taxon>
        <taxon>Vertebrata</taxon>
        <taxon>Euteleostomi</taxon>
        <taxon>Actinopterygii</taxon>
        <taxon>Neopterygii</taxon>
        <taxon>Teleostei</taxon>
        <taxon>Neoteleostei</taxon>
        <taxon>Acanthomorphata</taxon>
        <taxon>Gobiaria</taxon>
        <taxon>Gobiiformes</taxon>
        <taxon>Gobioidei</taxon>
        <taxon>Gobiidae</taxon>
        <taxon>Benthophilinae</taxon>
        <taxon>Neogobiini</taxon>
        <taxon>Neogobius</taxon>
    </lineage>
</organism>